<evidence type="ECO:0000256" key="1">
    <source>
        <dbReference type="SAM" id="MobiDB-lite"/>
    </source>
</evidence>
<protein>
    <submittedName>
        <fullName evidence="2">Uncharacterized protein</fullName>
    </submittedName>
</protein>
<reference evidence="2 3" key="1">
    <citation type="submission" date="2024-05" db="EMBL/GenBank/DDBJ databases">
        <title>Genome sequencing and assembly of Indian major carp, Cirrhinus mrigala (Hamilton, 1822).</title>
        <authorList>
            <person name="Mohindra V."/>
            <person name="Chowdhury L.M."/>
            <person name="Lal K."/>
            <person name="Jena J.K."/>
        </authorList>
    </citation>
    <scope>NUCLEOTIDE SEQUENCE [LARGE SCALE GENOMIC DNA]</scope>
    <source>
        <strain evidence="2">CM1030</strain>
        <tissue evidence="2">Blood</tissue>
    </source>
</reference>
<dbReference type="EMBL" id="JAMKFB020000019">
    <property type="protein sequence ID" value="KAL0166697.1"/>
    <property type="molecule type" value="Genomic_DNA"/>
</dbReference>
<dbReference type="Proteomes" id="UP001529510">
    <property type="component" value="Unassembled WGS sequence"/>
</dbReference>
<accession>A0ABD0NXX1</accession>
<dbReference type="AlphaFoldDB" id="A0ABD0NXX1"/>
<proteinExistence type="predicted"/>
<organism evidence="2 3">
    <name type="scientific">Cirrhinus mrigala</name>
    <name type="common">Mrigala</name>
    <dbReference type="NCBI Taxonomy" id="683832"/>
    <lineage>
        <taxon>Eukaryota</taxon>
        <taxon>Metazoa</taxon>
        <taxon>Chordata</taxon>
        <taxon>Craniata</taxon>
        <taxon>Vertebrata</taxon>
        <taxon>Euteleostomi</taxon>
        <taxon>Actinopterygii</taxon>
        <taxon>Neopterygii</taxon>
        <taxon>Teleostei</taxon>
        <taxon>Ostariophysi</taxon>
        <taxon>Cypriniformes</taxon>
        <taxon>Cyprinidae</taxon>
        <taxon>Labeoninae</taxon>
        <taxon>Labeonini</taxon>
        <taxon>Cirrhinus</taxon>
    </lineage>
</organism>
<feature type="region of interest" description="Disordered" evidence="1">
    <location>
        <begin position="1"/>
        <end position="96"/>
    </location>
</feature>
<comment type="caution">
    <text evidence="2">The sequence shown here is derived from an EMBL/GenBank/DDBJ whole genome shotgun (WGS) entry which is preliminary data.</text>
</comment>
<evidence type="ECO:0000313" key="3">
    <source>
        <dbReference type="Proteomes" id="UP001529510"/>
    </source>
</evidence>
<feature type="non-terminal residue" evidence="2">
    <location>
        <position position="96"/>
    </location>
</feature>
<gene>
    <name evidence="2" type="ORF">M9458_038541</name>
</gene>
<evidence type="ECO:0000313" key="2">
    <source>
        <dbReference type="EMBL" id="KAL0166697.1"/>
    </source>
</evidence>
<feature type="compositionally biased region" description="Polar residues" evidence="1">
    <location>
        <begin position="81"/>
        <end position="96"/>
    </location>
</feature>
<name>A0ABD0NXX1_CIRMR</name>
<keyword evidence="3" id="KW-1185">Reference proteome</keyword>
<feature type="non-terminal residue" evidence="2">
    <location>
        <position position="1"/>
    </location>
</feature>
<feature type="compositionally biased region" description="Low complexity" evidence="1">
    <location>
        <begin position="55"/>
        <end position="74"/>
    </location>
</feature>
<sequence length="96" mass="9909">SASPAPVGGVVFAEDPERPPCAPHLRRCSSGSQSGSLPNAPGSASADLHHHHHTSSTLHPLHPQSLLQAATAAGHTHHLHNQTNSANNNGNLLYIG</sequence>